<protein>
    <submittedName>
        <fullName evidence="1">Uncharacterized protein</fullName>
    </submittedName>
</protein>
<organism evidence="1 2">
    <name type="scientific">Calothrix parasitica NIES-267</name>
    <dbReference type="NCBI Taxonomy" id="1973488"/>
    <lineage>
        <taxon>Bacteria</taxon>
        <taxon>Bacillati</taxon>
        <taxon>Cyanobacteriota</taxon>
        <taxon>Cyanophyceae</taxon>
        <taxon>Nostocales</taxon>
        <taxon>Calotrichaceae</taxon>
        <taxon>Calothrix</taxon>
    </lineage>
</organism>
<sequence length="470" mass="54824">MEEQSKYWKFVKINSAGDLRLEIVMTAQTYFQQQFTNLDYTSIADAAIVRQLWQQFDCEKLEPAQLCLRCYISRLIYWVCFDLAKNFGSDKGFTCEDLLPFVLDDEVLLKSRNSYQSLATRTLKTFDPEKGSLKTWVNRYVKQHPEIHRFLLENGIFLISDWAILNDTNPQELQRIFTKMYQSATVEIQQSMELLISYHAVYREDRIQQRLKGKTLPCKQPTSEQLKQIIDDFQSRNSNLLKIKQLQLTNEVVLNKLQSIAAKLRKYRIAVRGGSVSTVSINQPEIQPVVEKELQLQTDTDTEQIEFIKQYQKQFITSLDLAISQVIEELINRSQRKKSFNQQAFTQGLELFHCQGKSMSQIAPEIGLKKQYEVTRLLKLSDLRADIRQKLLIILSQRVIDIAKNFSNTQRLQNLDKQIQTILDEQISTIIQEAESEVKNPTRNQPLKNLIARRICHYLDNKGQRSKVKG</sequence>
<accession>A0A1Z4LJB0</accession>
<dbReference type="EMBL" id="AP018227">
    <property type="protein sequence ID" value="BAY81269.1"/>
    <property type="molecule type" value="Genomic_DNA"/>
</dbReference>
<proteinExistence type="predicted"/>
<reference evidence="1 2" key="1">
    <citation type="submission" date="2017-06" db="EMBL/GenBank/DDBJ databases">
        <title>Genome sequencing of cyanobaciteial culture collection at National Institute for Environmental Studies (NIES).</title>
        <authorList>
            <person name="Hirose Y."/>
            <person name="Shimura Y."/>
            <person name="Fujisawa T."/>
            <person name="Nakamura Y."/>
            <person name="Kawachi M."/>
        </authorList>
    </citation>
    <scope>NUCLEOTIDE SEQUENCE [LARGE SCALE GENOMIC DNA]</scope>
    <source>
        <strain evidence="1 2">NIES-267</strain>
    </source>
</reference>
<gene>
    <name evidence="1" type="ORF">NIES267_07450</name>
</gene>
<dbReference type="Proteomes" id="UP000218418">
    <property type="component" value="Chromosome"/>
</dbReference>
<dbReference type="OrthoDB" id="539713at2"/>
<evidence type="ECO:0000313" key="2">
    <source>
        <dbReference type="Proteomes" id="UP000218418"/>
    </source>
</evidence>
<name>A0A1Z4LJB0_9CYAN</name>
<evidence type="ECO:0000313" key="1">
    <source>
        <dbReference type="EMBL" id="BAY81269.1"/>
    </source>
</evidence>
<dbReference type="AlphaFoldDB" id="A0A1Z4LJB0"/>
<keyword evidence="2" id="KW-1185">Reference proteome</keyword>